<name>X1V7U5_9ZZZZ</name>
<accession>X1V7U5</accession>
<gene>
    <name evidence="1" type="ORF">S12H4_33825</name>
</gene>
<proteinExistence type="predicted"/>
<comment type="caution">
    <text evidence="1">The sequence shown here is derived from an EMBL/GenBank/DDBJ whole genome shotgun (WGS) entry which is preliminary data.</text>
</comment>
<reference evidence="1" key="1">
    <citation type="journal article" date="2014" name="Front. Microbiol.">
        <title>High frequency of phylogenetically diverse reductive dehalogenase-homologous genes in deep subseafloor sedimentary metagenomes.</title>
        <authorList>
            <person name="Kawai M."/>
            <person name="Futagami T."/>
            <person name="Toyoda A."/>
            <person name="Takaki Y."/>
            <person name="Nishi S."/>
            <person name="Hori S."/>
            <person name="Arai W."/>
            <person name="Tsubouchi T."/>
            <person name="Morono Y."/>
            <person name="Uchiyama I."/>
            <person name="Ito T."/>
            <person name="Fujiyama A."/>
            <person name="Inagaki F."/>
            <person name="Takami H."/>
        </authorList>
    </citation>
    <scope>NUCLEOTIDE SEQUENCE</scope>
    <source>
        <strain evidence="1">Expedition CK06-06</strain>
    </source>
</reference>
<organism evidence="1">
    <name type="scientific">marine sediment metagenome</name>
    <dbReference type="NCBI Taxonomy" id="412755"/>
    <lineage>
        <taxon>unclassified sequences</taxon>
        <taxon>metagenomes</taxon>
        <taxon>ecological metagenomes</taxon>
    </lineage>
</organism>
<protein>
    <submittedName>
        <fullName evidence="1">Uncharacterized protein</fullName>
    </submittedName>
</protein>
<sequence length="60" mass="6503">MVRRHDIEVRVLIGVTLGEEAESFILHHLNHAVADGRDGCGANVRELYSEPGHPVKGASS</sequence>
<dbReference type="AlphaFoldDB" id="X1V7U5"/>
<evidence type="ECO:0000313" key="1">
    <source>
        <dbReference type="EMBL" id="GAJ01150.1"/>
    </source>
</evidence>
<dbReference type="EMBL" id="BARW01019969">
    <property type="protein sequence ID" value="GAJ01150.1"/>
    <property type="molecule type" value="Genomic_DNA"/>
</dbReference>